<dbReference type="SUPFAM" id="SSF52058">
    <property type="entry name" value="L domain-like"/>
    <property type="match status" value="1"/>
</dbReference>
<accession>A0AAV0YQX5</accession>
<evidence type="ECO:0000313" key="11">
    <source>
        <dbReference type="EMBL" id="CAI8588381.1"/>
    </source>
</evidence>
<sequence length="350" mass="38761">MLVPEYSALSASPSVIYNSVFTDGKITYNDGFRPSVQDNFLVVLKYLLLKENSFNRTIPPSLASLKGLQYLDVSKNQLSGSIPDVLQNISGLKHLNVSFNVLEGEVPTYGVFRNATQVVMIENNKLCGGISQMLLPACSVKDMKQTKHHKFMLVVVGVLFLLTLSIFLTVYWMRKRNQKRSFDSPIIDQLEKVSYRDLHQGTDGFSITNLIGSGSFVDYSFKPSNVLLDDEMIAHVSDFGIARLVSNVDGSAHNDTSTIVIIGTVGYAPPDYGMGSKVSTCGDMYSFGILLLEILTGRRPTNEVFEDGQNLHNFVPNLFPNNIMNILEPGLVSRYAGVETQDGNCVRTYN</sequence>
<dbReference type="Gene3D" id="1.10.510.10">
    <property type="entry name" value="Transferase(Phosphotransferase) domain 1"/>
    <property type="match status" value="1"/>
</dbReference>
<name>A0AAV0YQX5_VICFA</name>
<keyword evidence="5" id="KW-0677">Repeat</keyword>
<dbReference type="FunFam" id="3.80.10.10:FF:000041">
    <property type="entry name" value="LRR receptor-like serine/threonine-protein kinase ERECTA"/>
    <property type="match status" value="1"/>
</dbReference>
<dbReference type="Pfam" id="PF00069">
    <property type="entry name" value="Pkinase"/>
    <property type="match status" value="1"/>
</dbReference>
<dbReference type="PANTHER" id="PTHR27008">
    <property type="entry name" value="OS04G0122200 PROTEIN"/>
    <property type="match status" value="1"/>
</dbReference>
<evidence type="ECO:0000259" key="10">
    <source>
        <dbReference type="PROSITE" id="PS50011"/>
    </source>
</evidence>
<evidence type="ECO:0000256" key="5">
    <source>
        <dbReference type="ARBA" id="ARBA00022737"/>
    </source>
</evidence>
<keyword evidence="6 9" id="KW-1133">Transmembrane helix</keyword>
<dbReference type="InterPro" id="IPR032675">
    <property type="entry name" value="LRR_dom_sf"/>
</dbReference>
<dbReference type="InterPro" id="IPR000719">
    <property type="entry name" value="Prot_kinase_dom"/>
</dbReference>
<dbReference type="SUPFAM" id="SSF56112">
    <property type="entry name" value="Protein kinase-like (PK-like)"/>
    <property type="match status" value="1"/>
</dbReference>
<dbReference type="AlphaFoldDB" id="A0AAV0YQX5"/>
<evidence type="ECO:0000313" key="12">
    <source>
        <dbReference type="Proteomes" id="UP001157006"/>
    </source>
</evidence>
<dbReference type="GO" id="GO:0005524">
    <property type="term" value="F:ATP binding"/>
    <property type="evidence" value="ECO:0007669"/>
    <property type="project" value="InterPro"/>
</dbReference>
<keyword evidence="3 9" id="KW-0812">Transmembrane</keyword>
<keyword evidence="12" id="KW-1185">Reference proteome</keyword>
<evidence type="ECO:0000256" key="9">
    <source>
        <dbReference type="SAM" id="Phobius"/>
    </source>
</evidence>
<dbReference type="Gene3D" id="3.80.10.10">
    <property type="entry name" value="Ribonuclease Inhibitor"/>
    <property type="match status" value="1"/>
</dbReference>
<dbReference type="EMBL" id="OX451736">
    <property type="protein sequence ID" value="CAI8588381.1"/>
    <property type="molecule type" value="Genomic_DNA"/>
</dbReference>
<dbReference type="Pfam" id="PF13855">
    <property type="entry name" value="LRR_8"/>
    <property type="match status" value="1"/>
</dbReference>
<proteinExistence type="predicted"/>
<keyword evidence="7 9" id="KW-0472">Membrane</keyword>
<evidence type="ECO:0000256" key="2">
    <source>
        <dbReference type="ARBA" id="ARBA00022614"/>
    </source>
</evidence>
<evidence type="ECO:0000256" key="6">
    <source>
        <dbReference type="ARBA" id="ARBA00022989"/>
    </source>
</evidence>
<evidence type="ECO:0000256" key="1">
    <source>
        <dbReference type="ARBA" id="ARBA00004370"/>
    </source>
</evidence>
<feature type="domain" description="Protein kinase" evidence="10">
    <location>
        <begin position="6"/>
        <end position="350"/>
    </location>
</feature>
<keyword evidence="2" id="KW-0433">Leucine-rich repeat</keyword>
<dbReference type="InterPro" id="IPR001611">
    <property type="entry name" value="Leu-rich_rpt"/>
</dbReference>
<organism evidence="11 12">
    <name type="scientific">Vicia faba</name>
    <name type="common">Broad bean</name>
    <name type="synonym">Faba vulgaris</name>
    <dbReference type="NCBI Taxonomy" id="3906"/>
    <lineage>
        <taxon>Eukaryota</taxon>
        <taxon>Viridiplantae</taxon>
        <taxon>Streptophyta</taxon>
        <taxon>Embryophyta</taxon>
        <taxon>Tracheophyta</taxon>
        <taxon>Spermatophyta</taxon>
        <taxon>Magnoliopsida</taxon>
        <taxon>eudicotyledons</taxon>
        <taxon>Gunneridae</taxon>
        <taxon>Pentapetalae</taxon>
        <taxon>rosids</taxon>
        <taxon>fabids</taxon>
        <taxon>Fabales</taxon>
        <taxon>Fabaceae</taxon>
        <taxon>Papilionoideae</taxon>
        <taxon>50 kb inversion clade</taxon>
        <taxon>NPAAA clade</taxon>
        <taxon>Hologalegina</taxon>
        <taxon>IRL clade</taxon>
        <taxon>Fabeae</taxon>
        <taxon>Vicia</taxon>
    </lineage>
</organism>
<dbReference type="GO" id="GO:0004672">
    <property type="term" value="F:protein kinase activity"/>
    <property type="evidence" value="ECO:0007669"/>
    <property type="project" value="InterPro"/>
</dbReference>
<evidence type="ECO:0000256" key="8">
    <source>
        <dbReference type="ARBA" id="ARBA00023180"/>
    </source>
</evidence>
<reference evidence="11 12" key="1">
    <citation type="submission" date="2023-01" db="EMBL/GenBank/DDBJ databases">
        <authorList>
            <person name="Kreplak J."/>
        </authorList>
    </citation>
    <scope>NUCLEOTIDE SEQUENCE [LARGE SCALE GENOMIC DNA]</scope>
</reference>
<evidence type="ECO:0000256" key="4">
    <source>
        <dbReference type="ARBA" id="ARBA00022729"/>
    </source>
</evidence>
<comment type="subcellular location">
    <subcellularLocation>
        <location evidence="1">Membrane</location>
    </subcellularLocation>
</comment>
<gene>
    <name evidence="11" type="ORF">VFH_I344920</name>
</gene>
<feature type="transmembrane region" description="Helical" evidence="9">
    <location>
        <begin position="151"/>
        <end position="173"/>
    </location>
</feature>
<dbReference type="Proteomes" id="UP001157006">
    <property type="component" value="Chromosome 1L"/>
</dbReference>
<protein>
    <recommendedName>
        <fullName evidence="10">Protein kinase domain-containing protein</fullName>
    </recommendedName>
</protein>
<dbReference type="InterPro" id="IPR051809">
    <property type="entry name" value="Plant_receptor-like_S/T_kinase"/>
</dbReference>
<evidence type="ECO:0000256" key="7">
    <source>
        <dbReference type="ARBA" id="ARBA00023136"/>
    </source>
</evidence>
<keyword evidence="4" id="KW-0732">Signal</keyword>
<dbReference type="PANTHER" id="PTHR27008:SF523">
    <property type="entry name" value="LRR RECEPTOR-LIKE KINASE FAMILY PROTEIN"/>
    <property type="match status" value="1"/>
</dbReference>
<dbReference type="GO" id="GO:0016020">
    <property type="term" value="C:membrane"/>
    <property type="evidence" value="ECO:0007669"/>
    <property type="project" value="UniProtKB-SubCell"/>
</dbReference>
<dbReference type="PROSITE" id="PS50011">
    <property type="entry name" value="PROTEIN_KINASE_DOM"/>
    <property type="match status" value="1"/>
</dbReference>
<dbReference type="InterPro" id="IPR011009">
    <property type="entry name" value="Kinase-like_dom_sf"/>
</dbReference>
<evidence type="ECO:0000256" key="3">
    <source>
        <dbReference type="ARBA" id="ARBA00022692"/>
    </source>
</evidence>
<keyword evidence="8" id="KW-0325">Glycoprotein</keyword>